<comment type="caution">
    <text evidence="1">The sequence shown here is derived from an EMBL/GenBank/DDBJ whole genome shotgun (WGS) entry which is preliminary data.</text>
</comment>
<name>A0ACB8Z9Q8_9ASTR</name>
<evidence type="ECO:0000313" key="1">
    <source>
        <dbReference type="EMBL" id="KAI3694313.1"/>
    </source>
</evidence>
<protein>
    <submittedName>
        <fullName evidence="1">Uncharacterized protein</fullName>
    </submittedName>
</protein>
<reference evidence="2" key="1">
    <citation type="journal article" date="2022" name="Mol. Ecol. Resour.">
        <title>The genomes of chicory, endive, great burdock and yacon provide insights into Asteraceae palaeo-polyploidization history and plant inulin production.</title>
        <authorList>
            <person name="Fan W."/>
            <person name="Wang S."/>
            <person name="Wang H."/>
            <person name="Wang A."/>
            <person name="Jiang F."/>
            <person name="Liu H."/>
            <person name="Zhao H."/>
            <person name="Xu D."/>
            <person name="Zhang Y."/>
        </authorList>
    </citation>
    <scope>NUCLEOTIDE SEQUENCE [LARGE SCALE GENOMIC DNA]</scope>
    <source>
        <strain evidence="2">cv. Yunnan</strain>
    </source>
</reference>
<proteinExistence type="predicted"/>
<dbReference type="Proteomes" id="UP001056120">
    <property type="component" value="Linkage Group LG26"/>
</dbReference>
<gene>
    <name evidence="1" type="ORF">L1987_77277</name>
</gene>
<evidence type="ECO:0000313" key="2">
    <source>
        <dbReference type="Proteomes" id="UP001056120"/>
    </source>
</evidence>
<keyword evidence="2" id="KW-1185">Reference proteome</keyword>
<accession>A0ACB8Z9Q8</accession>
<dbReference type="EMBL" id="CM042043">
    <property type="protein sequence ID" value="KAI3694313.1"/>
    <property type="molecule type" value="Genomic_DNA"/>
</dbReference>
<sequence length="184" mass="20491">MYTIIGDDIMRKSDTTSNIRNALLYERICCVSSIHPNPKLFGGAAADAIAKFLKSDIHNLKYLGIDALGRLIMISPEIAEQHQLAVIDCLEVNILLPISVESYVMLQKHIQVMILFRLRLDGVQKKWGRPTYSSGATSSTMDSDSHITVSGIARQPEVEVSLEKQKLAVRNQTICWWWCGSGSA</sequence>
<organism evidence="1 2">
    <name type="scientific">Smallanthus sonchifolius</name>
    <dbReference type="NCBI Taxonomy" id="185202"/>
    <lineage>
        <taxon>Eukaryota</taxon>
        <taxon>Viridiplantae</taxon>
        <taxon>Streptophyta</taxon>
        <taxon>Embryophyta</taxon>
        <taxon>Tracheophyta</taxon>
        <taxon>Spermatophyta</taxon>
        <taxon>Magnoliopsida</taxon>
        <taxon>eudicotyledons</taxon>
        <taxon>Gunneridae</taxon>
        <taxon>Pentapetalae</taxon>
        <taxon>asterids</taxon>
        <taxon>campanulids</taxon>
        <taxon>Asterales</taxon>
        <taxon>Asteraceae</taxon>
        <taxon>Asteroideae</taxon>
        <taxon>Heliantheae alliance</taxon>
        <taxon>Millerieae</taxon>
        <taxon>Smallanthus</taxon>
    </lineage>
</organism>
<reference evidence="1 2" key="2">
    <citation type="journal article" date="2022" name="Mol. Ecol. Resour.">
        <title>The genomes of chicory, endive, great burdock and yacon provide insights into Asteraceae paleo-polyploidization history and plant inulin production.</title>
        <authorList>
            <person name="Fan W."/>
            <person name="Wang S."/>
            <person name="Wang H."/>
            <person name="Wang A."/>
            <person name="Jiang F."/>
            <person name="Liu H."/>
            <person name="Zhao H."/>
            <person name="Xu D."/>
            <person name="Zhang Y."/>
        </authorList>
    </citation>
    <scope>NUCLEOTIDE SEQUENCE [LARGE SCALE GENOMIC DNA]</scope>
    <source>
        <strain evidence="2">cv. Yunnan</strain>
        <tissue evidence="1">Leaves</tissue>
    </source>
</reference>